<evidence type="ECO:0000259" key="2">
    <source>
        <dbReference type="Pfam" id="PF09843"/>
    </source>
</evidence>
<dbReference type="Proteomes" id="UP000509448">
    <property type="component" value="Chromosome"/>
</dbReference>
<feature type="transmembrane region" description="Helical" evidence="1">
    <location>
        <begin position="114"/>
        <end position="130"/>
    </location>
</feature>
<evidence type="ECO:0000256" key="1">
    <source>
        <dbReference type="SAM" id="Phobius"/>
    </source>
</evidence>
<accession>A0A4P2VEE7</accession>
<dbReference type="KEGG" id="ccai:NAS2_1645"/>
<feature type="transmembrane region" description="Helical" evidence="1">
    <location>
        <begin position="87"/>
        <end position="107"/>
    </location>
</feature>
<feature type="transmembrane region" description="Helical" evidence="1">
    <location>
        <begin position="25"/>
        <end position="49"/>
    </location>
</feature>
<dbReference type="InterPro" id="IPR019204">
    <property type="entry name" value="DUF2070_membrane"/>
</dbReference>
<feature type="transmembrane region" description="Helical" evidence="1">
    <location>
        <begin position="61"/>
        <end position="81"/>
    </location>
</feature>
<feature type="transmembrane region" description="Helical" evidence="1">
    <location>
        <begin position="142"/>
        <end position="161"/>
    </location>
</feature>
<feature type="transmembrane region" description="Helical" evidence="1">
    <location>
        <begin position="522"/>
        <end position="543"/>
    </location>
</feature>
<proteinExistence type="predicted"/>
<evidence type="ECO:0000313" key="4">
    <source>
        <dbReference type="Proteomes" id="UP000509448"/>
    </source>
</evidence>
<protein>
    <recommendedName>
        <fullName evidence="2">DUF2070 domain-containing protein</fullName>
    </recommendedName>
</protein>
<keyword evidence="4" id="KW-1185">Reference proteome</keyword>
<evidence type="ECO:0000313" key="3">
    <source>
        <dbReference type="EMBL" id="BBE43016.1"/>
    </source>
</evidence>
<keyword evidence="1" id="KW-0812">Transmembrane</keyword>
<name>A0A4P2VEE7_9ARCH</name>
<dbReference type="AlphaFoldDB" id="A0A4P2VEE7"/>
<sequence>MVLALLTSVVAYLMAYSLAMREGLSLGILIALGGLAVFAAEAFALEFAWGRGYQFISIRRLSTAYIASNIAWIVVLIPAAVLGKPSLAVYSVFPFWAVRAYVIGAVFSPRNPRALSAVLSTALAPLYNLILDAQRIGPGSVLPMSLGFPLLAVAGASLALLERGRVSGLALLSAFLEAWSGSNGDLLESLMSELGDDGPARGYLVRTSRFVLAVPYVHPGPFRPVGSYNVPGRLAGELRRNMCGAVLHGAVDHNRNLASGSDTKKFTSGMALAALDGGFEGGSLSAVVTAAGRHVRLRGIWIGNSALLLIVEPVDGLEDYGDAVVERVEELGKKYGVKVILADAHNSLGPDPGEEEVAELLSLAEEVLRKGPPGSRIVRCGCASRPGVIWPDIGSAGVAAIVLEDDVGRRLAMIVADSNNAVPGFREKLGERLRSAGFSDYILCTTDTHETTGISDARRGYSALGEVEDGLMEVIEGVVQEALERLGPCGESGAKEFIVHVKFAGAGFLSTSRDITSRSIKIAKVTVLVAVAFAIAGYVVLAII</sequence>
<dbReference type="EMBL" id="AP018732">
    <property type="protein sequence ID" value="BBE43016.1"/>
    <property type="molecule type" value="Genomic_DNA"/>
</dbReference>
<reference evidence="3 4" key="1">
    <citation type="journal article" date="2019" name="ISME J.">
        <title>Isolation and characterization of a thermophilic sulfur- and iron-reducing thaumarchaeote from a terrestrial acidic hot spring.</title>
        <authorList>
            <person name="Kato S."/>
            <person name="Itoh T."/>
            <person name="Yuki M."/>
            <person name="Nagamori M."/>
            <person name="Ohnishi M."/>
            <person name="Uematsu K."/>
            <person name="Suzuki K."/>
            <person name="Takashina T."/>
            <person name="Ohkuma M."/>
        </authorList>
    </citation>
    <scope>NUCLEOTIDE SEQUENCE [LARGE SCALE GENOMIC DNA]</scope>
    <source>
        <strain evidence="3 4">NAS-02</strain>
    </source>
</reference>
<keyword evidence="1" id="KW-0472">Membrane</keyword>
<feature type="domain" description="DUF2070" evidence="2">
    <location>
        <begin position="3"/>
        <end position="536"/>
    </location>
</feature>
<dbReference type="Pfam" id="PF09843">
    <property type="entry name" value="DUF2070"/>
    <property type="match status" value="1"/>
</dbReference>
<gene>
    <name evidence="3" type="ORF">NAS2_1645</name>
</gene>
<keyword evidence="1" id="KW-1133">Transmembrane helix</keyword>
<organism evidence="3 4">
    <name type="scientific">Conexivisphaera calida</name>
    <dbReference type="NCBI Taxonomy" id="1874277"/>
    <lineage>
        <taxon>Archaea</taxon>
        <taxon>Nitrososphaerota</taxon>
        <taxon>Conexivisphaeria</taxon>
        <taxon>Conexivisphaerales</taxon>
        <taxon>Conexivisphaeraceae</taxon>
        <taxon>Conexivisphaera</taxon>
    </lineage>
</organism>